<dbReference type="AlphaFoldDB" id="A0A7S0Y075"/>
<evidence type="ECO:0000313" key="1">
    <source>
        <dbReference type="EMBL" id="CAD8744669.1"/>
    </source>
</evidence>
<gene>
    <name evidence="1" type="ORF">HAND1043_LOCUS11164</name>
</gene>
<accession>A0A7S0Y075</accession>
<dbReference type="SUPFAM" id="SSF50978">
    <property type="entry name" value="WD40 repeat-like"/>
    <property type="match status" value="1"/>
</dbReference>
<dbReference type="EMBL" id="HBFK01018103">
    <property type="protein sequence ID" value="CAD8744669.1"/>
    <property type="molecule type" value="Transcribed_RNA"/>
</dbReference>
<organism evidence="1">
    <name type="scientific">Hemiselmis andersenii</name>
    <name type="common">Cryptophyte alga</name>
    <dbReference type="NCBI Taxonomy" id="464988"/>
    <lineage>
        <taxon>Eukaryota</taxon>
        <taxon>Cryptophyceae</taxon>
        <taxon>Cryptomonadales</taxon>
        <taxon>Hemiselmidaceae</taxon>
        <taxon>Hemiselmis</taxon>
    </lineage>
</organism>
<dbReference type="InterPro" id="IPR015943">
    <property type="entry name" value="WD40/YVTN_repeat-like_dom_sf"/>
</dbReference>
<protein>
    <submittedName>
        <fullName evidence="1">Uncharacterized protein</fullName>
    </submittedName>
</protein>
<dbReference type="InterPro" id="IPR036322">
    <property type="entry name" value="WD40_repeat_dom_sf"/>
</dbReference>
<proteinExistence type="predicted"/>
<dbReference type="Pfam" id="PF00400">
    <property type="entry name" value="WD40"/>
    <property type="match status" value="2"/>
</dbReference>
<reference evidence="1" key="1">
    <citation type="submission" date="2021-01" db="EMBL/GenBank/DDBJ databases">
        <authorList>
            <person name="Corre E."/>
            <person name="Pelletier E."/>
            <person name="Niang G."/>
            <person name="Scheremetjew M."/>
            <person name="Finn R."/>
            <person name="Kale V."/>
            <person name="Holt S."/>
            <person name="Cochrane G."/>
            <person name="Meng A."/>
            <person name="Brown T."/>
            <person name="Cohen L."/>
        </authorList>
    </citation>
    <scope>NUCLEOTIDE SEQUENCE</scope>
    <source>
        <strain evidence="1">CCMP441</strain>
    </source>
</reference>
<dbReference type="InterPro" id="IPR001680">
    <property type="entry name" value="WD40_rpt"/>
</dbReference>
<sequence length="269" mass="28931">MVACSAVGVWVWTANGVLSGKMLRGGTSGFDVPCTSVCMRHGSVYSDKELVVTGHADGKVRFWQVAVQGNNTMKCIWTMRATQGAVTAVATSVGCRELAAGDCNGSAVVWRPSMEQGRVAKAVGDVMAQRQMVQAFVRGLGCTDGFEISQDHARSVVVSAGDCTRPFDDQAWALPALHEDEGEGRGEDRQQGRAMGVYWELYHRFLRDAVTNVSKRQKAEGKLLADADAFAASWKGEDWGQFWLGLADCISDACPELEGGWLEGAMAGV</sequence>
<name>A0A7S0Y075_HEMAN</name>
<dbReference type="SMART" id="SM00320">
    <property type="entry name" value="WD40"/>
    <property type="match status" value="2"/>
</dbReference>
<dbReference type="Gene3D" id="2.130.10.10">
    <property type="entry name" value="YVTN repeat-like/Quinoprotein amine dehydrogenase"/>
    <property type="match status" value="1"/>
</dbReference>